<reference evidence="3 4" key="1">
    <citation type="submission" date="2024-04" db="EMBL/GenBank/DDBJ databases">
        <title>Draft genome sequence of Sessilibacter corallicola NBRC 116591.</title>
        <authorList>
            <person name="Miyakawa T."/>
            <person name="Kusuya Y."/>
            <person name="Miura T."/>
        </authorList>
    </citation>
    <scope>NUCLEOTIDE SEQUENCE [LARGE SCALE GENOMIC DNA]</scope>
    <source>
        <strain evidence="3 4">KU-00831-HH</strain>
    </source>
</reference>
<dbReference type="InterPro" id="IPR021139">
    <property type="entry name" value="NYN"/>
</dbReference>
<evidence type="ECO:0000259" key="2">
    <source>
        <dbReference type="Pfam" id="PF12872"/>
    </source>
</evidence>
<dbReference type="InterPro" id="IPR041966">
    <property type="entry name" value="LOTUS-like"/>
</dbReference>
<protein>
    <recommendedName>
        <fullName evidence="5">NYN domain-containing protein</fullName>
    </recommendedName>
</protein>
<dbReference type="PANTHER" id="PTHR35811">
    <property type="entry name" value="SLR1870 PROTEIN"/>
    <property type="match status" value="1"/>
</dbReference>
<keyword evidence="4" id="KW-1185">Reference proteome</keyword>
<evidence type="ECO:0000259" key="1">
    <source>
        <dbReference type="Pfam" id="PF01936"/>
    </source>
</evidence>
<dbReference type="RefSeq" id="WP_353301850.1">
    <property type="nucleotide sequence ID" value="NZ_BAABWN010000002.1"/>
</dbReference>
<name>A0ABQ0A660_9GAMM</name>
<evidence type="ECO:0008006" key="5">
    <source>
        <dbReference type="Google" id="ProtNLM"/>
    </source>
</evidence>
<dbReference type="PANTHER" id="PTHR35811:SF1">
    <property type="entry name" value="HTH OST-TYPE DOMAIN-CONTAINING PROTEIN"/>
    <property type="match status" value="1"/>
</dbReference>
<dbReference type="CDD" id="cd10146">
    <property type="entry name" value="LabA_like_C"/>
    <property type="match status" value="1"/>
</dbReference>
<feature type="domain" description="HTH OST-type" evidence="2">
    <location>
        <begin position="171"/>
        <end position="229"/>
    </location>
</feature>
<dbReference type="Pfam" id="PF12872">
    <property type="entry name" value="OST-HTH"/>
    <property type="match status" value="1"/>
</dbReference>
<feature type="domain" description="NYN" evidence="1">
    <location>
        <begin position="6"/>
        <end position="141"/>
    </location>
</feature>
<dbReference type="CDD" id="cd11297">
    <property type="entry name" value="PIN_LabA-like_N_1"/>
    <property type="match status" value="1"/>
</dbReference>
<dbReference type="Gene3D" id="3.40.50.1010">
    <property type="entry name" value="5'-nuclease"/>
    <property type="match status" value="1"/>
</dbReference>
<evidence type="ECO:0000313" key="3">
    <source>
        <dbReference type="EMBL" id="GAA6167134.1"/>
    </source>
</evidence>
<dbReference type="Gene3D" id="3.30.420.610">
    <property type="entry name" value="LOTUS domain-like"/>
    <property type="match status" value="1"/>
</dbReference>
<dbReference type="Pfam" id="PF01936">
    <property type="entry name" value="NYN"/>
    <property type="match status" value="1"/>
</dbReference>
<dbReference type="EMBL" id="BAABWN010000002">
    <property type="protein sequence ID" value="GAA6167134.1"/>
    <property type="molecule type" value="Genomic_DNA"/>
</dbReference>
<dbReference type="InterPro" id="IPR025605">
    <property type="entry name" value="OST-HTH/LOTUS_dom"/>
</dbReference>
<gene>
    <name evidence="3" type="ORF">NBRC116591_09440</name>
</gene>
<evidence type="ECO:0000313" key="4">
    <source>
        <dbReference type="Proteomes" id="UP001465153"/>
    </source>
</evidence>
<proteinExistence type="predicted"/>
<accession>A0ABQ0A660</accession>
<organism evidence="3 4">
    <name type="scientific">Sessilibacter corallicola</name>
    <dbReference type="NCBI Taxonomy" id="2904075"/>
    <lineage>
        <taxon>Bacteria</taxon>
        <taxon>Pseudomonadati</taxon>
        <taxon>Pseudomonadota</taxon>
        <taxon>Gammaproteobacteria</taxon>
        <taxon>Cellvibrionales</taxon>
        <taxon>Cellvibrionaceae</taxon>
        <taxon>Sessilibacter</taxon>
    </lineage>
</organism>
<dbReference type="Proteomes" id="UP001465153">
    <property type="component" value="Unassembled WGS sequence"/>
</dbReference>
<sequence length="238" mass="26665">MSEKKRIALLIDCENSRHQSLDGVINELSKLGRIDVRHAHADWSQPSNSNWKDSLNSHAVRQIQTPVYVTGKNTVDGAIIIDAMDLLHLNSIDVFALMSSDSDFTALAVRLKESGKTVYGFGEKKTLPSFVEACSHFIYIENNDDNIELPSSKSDISVRVNNSVEHMESAIHILKSATLNCLEEDGWANLSKVSMCLKSDALFSLEGSGYKKLSNFVRATQKFEVVLREKSRMYIRLL</sequence>
<comment type="caution">
    <text evidence="3">The sequence shown here is derived from an EMBL/GenBank/DDBJ whole genome shotgun (WGS) entry which is preliminary data.</text>
</comment>